<dbReference type="PANTHER" id="PTHR42917:SF2">
    <property type="entry name" value="2,4-DIENOYL-COA REDUCTASE [(2E)-ENOYL-COA-PRODUCING]"/>
    <property type="match status" value="1"/>
</dbReference>
<feature type="compositionally biased region" description="Polar residues" evidence="9">
    <location>
        <begin position="122"/>
        <end position="140"/>
    </location>
</feature>
<reference evidence="11" key="1">
    <citation type="submission" date="2020-05" db="EMBL/GenBank/DDBJ databases">
        <title>Sulfur intermediates as new biogeochemical hubs in an aquatic model microbial ecosystem.</title>
        <authorList>
            <person name="Vigneron A."/>
        </authorList>
    </citation>
    <scope>NUCLEOTIDE SEQUENCE</scope>
    <source>
        <strain evidence="11">Bin.250</strain>
    </source>
</reference>
<dbReference type="AlphaFoldDB" id="A0A973A8B1"/>
<evidence type="ECO:0000313" key="11">
    <source>
        <dbReference type="EMBL" id="NQV65594.1"/>
    </source>
</evidence>
<evidence type="ECO:0000256" key="7">
    <source>
        <dbReference type="ARBA" id="ARBA00023004"/>
    </source>
</evidence>
<dbReference type="PANTHER" id="PTHR42917">
    <property type="entry name" value="2,4-DIENOYL-COA REDUCTASE"/>
    <property type="match status" value="1"/>
</dbReference>
<evidence type="ECO:0000313" key="12">
    <source>
        <dbReference type="Proteomes" id="UP000754644"/>
    </source>
</evidence>
<evidence type="ECO:0000256" key="5">
    <source>
        <dbReference type="ARBA" id="ARBA00022723"/>
    </source>
</evidence>
<dbReference type="InterPro" id="IPR013785">
    <property type="entry name" value="Aldolase_TIM"/>
</dbReference>
<dbReference type="Gene3D" id="3.20.20.70">
    <property type="entry name" value="Aldolase class I"/>
    <property type="match status" value="1"/>
</dbReference>
<dbReference type="SUPFAM" id="SSF51395">
    <property type="entry name" value="FMN-linked oxidoreductases"/>
    <property type="match status" value="1"/>
</dbReference>
<dbReference type="GO" id="GO:0010181">
    <property type="term" value="F:FMN binding"/>
    <property type="evidence" value="ECO:0007669"/>
    <property type="project" value="InterPro"/>
</dbReference>
<comment type="cofactor">
    <cofactor evidence="2">
        <name>[4Fe-4S] cluster</name>
        <dbReference type="ChEBI" id="CHEBI:49883"/>
    </cofactor>
</comment>
<dbReference type="FunFam" id="3.20.20.70:FF:000262">
    <property type="entry name" value="NADH:flavin oxidoreductase"/>
    <property type="match status" value="1"/>
</dbReference>
<keyword evidence="4" id="KW-0288">FMN</keyword>
<organism evidence="11 12">
    <name type="scientific">SAR86 cluster bacterium</name>
    <dbReference type="NCBI Taxonomy" id="2030880"/>
    <lineage>
        <taxon>Bacteria</taxon>
        <taxon>Pseudomonadati</taxon>
        <taxon>Pseudomonadota</taxon>
        <taxon>Gammaproteobacteria</taxon>
        <taxon>SAR86 cluster</taxon>
    </lineage>
</organism>
<accession>A0A973A8B1</accession>
<comment type="cofactor">
    <cofactor evidence="1">
        <name>FMN</name>
        <dbReference type="ChEBI" id="CHEBI:58210"/>
    </cofactor>
</comment>
<dbReference type="EMBL" id="JABMOJ010000354">
    <property type="protein sequence ID" value="NQV65594.1"/>
    <property type="molecule type" value="Genomic_DNA"/>
</dbReference>
<feature type="region of interest" description="Disordered" evidence="9">
    <location>
        <begin position="108"/>
        <end position="142"/>
    </location>
</feature>
<keyword evidence="3" id="KW-0285">Flavoprotein</keyword>
<dbReference type="Proteomes" id="UP000754644">
    <property type="component" value="Unassembled WGS sequence"/>
</dbReference>
<dbReference type="CDD" id="cd04747">
    <property type="entry name" value="OYE_like_5_FMN"/>
    <property type="match status" value="1"/>
</dbReference>
<evidence type="ECO:0000256" key="8">
    <source>
        <dbReference type="ARBA" id="ARBA00023014"/>
    </source>
</evidence>
<name>A0A973A8B1_9GAMM</name>
<keyword evidence="5" id="KW-0479">Metal-binding</keyword>
<evidence type="ECO:0000256" key="3">
    <source>
        <dbReference type="ARBA" id="ARBA00022630"/>
    </source>
</evidence>
<gene>
    <name evidence="11" type="ORF">HQ497_09535</name>
</gene>
<keyword evidence="8" id="KW-0411">Iron-sulfur</keyword>
<dbReference type="GO" id="GO:0051536">
    <property type="term" value="F:iron-sulfur cluster binding"/>
    <property type="evidence" value="ECO:0007669"/>
    <property type="project" value="UniProtKB-KW"/>
</dbReference>
<dbReference type="Pfam" id="PF00724">
    <property type="entry name" value="Oxidored_FMN"/>
    <property type="match status" value="1"/>
</dbReference>
<evidence type="ECO:0000256" key="4">
    <source>
        <dbReference type="ARBA" id="ARBA00022643"/>
    </source>
</evidence>
<dbReference type="InterPro" id="IPR051793">
    <property type="entry name" value="NADH:flavin_oxidoreductase"/>
</dbReference>
<evidence type="ECO:0000256" key="6">
    <source>
        <dbReference type="ARBA" id="ARBA00023002"/>
    </source>
</evidence>
<sequence length="370" mass="40193">MSDIASLFEPMTIRGMTVPNRIVMAPMTRSFSPDGIPGEDVAAYYQRRGDADVGLLITEGTTVGRGGASNDPRVPNFHAEQALKGWSNVVEATHKTPAKIGPQLWHVGMMRQPGTGPEPDANSDSPSGRSHTGSQVQPEPTESEVADMVMAYANAAGDAARLGFDCVEIHGAHGYLIDEFFWGVMNTRSDRYGGGLVERAKFAGEVIAECRAQVGADMPIILRWSQWKQQDFSARLAETPAQLEAFLKVFVDAGVDVLHASQRRWWEAEYPEVDGEQGLNLAGWCKKLTGLPSITVGSVGLSSDFIGSFQGEASKTQPISLAVERLARGEFDMIAVGRALLQDPDWAQKIKEGRHDELADWDSASLATLY</sequence>
<evidence type="ECO:0000256" key="9">
    <source>
        <dbReference type="SAM" id="MobiDB-lite"/>
    </source>
</evidence>
<proteinExistence type="predicted"/>
<dbReference type="GO" id="GO:0046872">
    <property type="term" value="F:metal ion binding"/>
    <property type="evidence" value="ECO:0007669"/>
    <property type="project" value="UniProtKB-KW"/>
</dbReference>
<keyword evidence="7" id="KW-0408">Iron</keyword>
<comment type="caution">
    <text evidence="11">The sequence shown here is derived from an EMBL/GenBank/DDBJ whole genome shotgun (WGS) entry which is preliminary data.</text>
</comment>
<keyword evidence="6" id="KW-0560">Oxidoreductase</keyword>
<dbReference type="InterPro" id="IPR001155">
    <property type="entry name" value="OxRdtase_FMN_N"/>
</dbReference>
<evidence type="ECO:0000256" key="1">
    <source>
        <dbReference type="ARBA" id="ARBA00001917"/>
    </source>
</evidence>
<feature type="domain" description="NADH:flavin oxidoreductase/NADH oxidase N-terminal" evidence="10">
    <location>
        <begin position="6"/>
        <end position="357"/>
    </location>
</feature>
<dbReference type="GO" id="GO:0016491">
    <property type="term" value="F:oxidoreductase activity"/>
    <property type="evidence" value="ECO:0007669"/>
    <property type="project" value="UniProtKB-KW"/>
</dbReference>
<evidence type="ECO:0000256" key="2">
    <source>
        <dbReference type="ARBA" id="ARBA00001966"/>
    </source>
</evidence>
<protein>
    <submittedName>
        <fullName evidence="11">NADH:flavin oxidoreductase</fullName>
    </submittedName>
</protein>
<evidence type="ECO:0000259" key="10">
    <source>
        <dbReference type="Pfam" id="PF00724"/>
    </source>
</evidence>